<accession>A0ABU6K482</accession>
<evidence type="ECO:0000256" key="4">
    <source>
        <dbReference type="ARBA" id="ARBA00022679"/>
    </source>
</evidence>
<keyword evidence="9" id="KW-1185">Reference proteome</keyword>
<proteinExistence type="predicted"/>
<dbReference type="EMBL" id="JAYXHS010000002">
    <property type="protein sequence ID" value="MEC5386603.1"/>
    <property type="molecule type" value="Genomic_DNA"/>
</dbReference>
<evidence type="ECO:0000313" key="9">
    <source>
        <dbReference type="Proteomes" id="UP001331561"/>
    </source>
</evidence>
<dbReference type="SUPFAM" id="SSF55874">
    <property type="entry name" value="ATPase domain of HSP90 chaperone/DNA topoisomerase II/histidine kinase"/>
    <property type="match status" value="1"/>
</dbReference>
<keyword evidence="5 8" id="KW-0418">Kinase</keyword>
<dbReference type="Pfam" id="PF02518">
    <property type="entry name" value="HATPase_c"/>
    <property type="match status" value="1"/>
</dbReference>
<keyword evidence="3" id="KW-0597">Phosphoprotein</keyword>
<dbReference type="Proteomes" id="UP001331561">
    <property type="component" value="Unassembled WGS sequence"/>
</dbReference>
<feature type="domain" description="Histidine kinase" evidence="7">
    <location>
        <begin position="140"/>
        <end position="367"/>
    </location>
</feature>
<sequence length="367" mass="42068">MRLPYSLIKNDSLIEGAVFEIDACCLRCKTFECTNNASVEIKTCSYGVDYIRLVDNSVMVGFSVVNPPHSSAKQKRLKNTFKIKSSKLKELVDQYNQNILSPEAEAKMERARLVDEYVDKIKYTDEFLKTISPEIKKAFSSLHDYKSLSTQLKTNLEVLLLTQYGGSDISAVVERLNEREKAIYFISRLLAEKLSMVEYMLDASWIKREAEKSAFRFHGLVKKYSAIYQLYLKKNIQIHYEGESRAEIFGNSEAISVIPHTLIDNAFKYSRRSGHVYLKFQEKRTGIDFCVESWGPKIKKDELSKIFDAFYRGESVRSYEGSGYGLYLAQFIARNIGSKIHVEQDEGQDNGNGGYKTSFSVLIPYRC</sequence>
<gene>
    <name evidence="8" type="ORF">VVD49_12775</name>
</gene>
<dbReference type="InterPro" id="IPR036890">
    <property type="entry name" value="HATPase_C_sf"/>
</dbReference>
<dbReference type="PROSITE" id="PS50109">
    <property type="entry name" value="HIS_KIN"/>
    <property type="match status" value="1"/>
</dbReference>
<comment type="caution">
    <text evidence="8">The sequence shown here is derived from an EMBL/GenBank/DDBJ whole genome shotgun (WGS) entry which is preliminary data.</text>
</comment>
<dbReference type="InterPro" id="IPR005467">
    <property type="entry name" value="His_kinase_dom"/>
</dbReference>
<dbReference type="RefSeq" id="WP_327599977.1">
    <property type="nucleotide sequence ID" value="NZ_JAYXHS010000002.1"/>
</dbReference>
<protein>
    <recommendedName>
        <fullName evidence="2">histidine kinase</fullName>
        <ecNumber evidence="2">2.7.13.3</ecNumber>
    </recommendedName>
</protein>
<evidence type="ECO:0000256" key="6">
    <source>
        <dbReference type="ARBA" id="ARBA00023012"/>
    </source>
</evidence>
<reference evidence="8 9" key="1">
    <citation type="submission" date="2024-01" db="EMBL/GenBank/DDBJ databases">
        <title>Uliginosibacterium soil sp. nov.</title>
        <authorList>
            <person name="Lv Y."/>
        </authorList>
    </citation>
    <scope>NUCLEOTIDE SEQUENCE [LARGE SCALE GENOMIC DNA]</scope>
    <source>
        <strain evidence="8 9">H3</strain>
    </source>
</reference>
<dbReference type="Gene3D" id="3.30.565.10">
    <property type="entry name" value="Histidine kinase-like ATPase, C-terminal domain"/>
    <property type="match status" value="1"/>
</dbReference>
<dbReference type="InterPro" id="IPR050351">
    <property type="entry name" value="BphY/WalK/GraS-like"/>
</dbReference>
<name>A0ABU6K482_9RHOO</name>
<keyword evidence="6" id="KW-0902">Two-component regulatory system</keyword>
<evidence type="ECO:0000256" key="2">
    <source>
        <dbReference type="ARBA" id="ARBA00012438"/>
    </source>
</evidence>
<dbReference type="InterPro" id="IPR003594">
    <property type="entry name" value="HATPase_dom"/>
</dbReference>
<dbReference type="SMART" id="SM00387">
    <property type="entry name" value="HATPase_c"/>
    <property type="match status" value="1"/>
</dbReference>
<dbReference type="PANTHER" id="PTHR45453">
    <property type="entry name" value="PHOSPHATE REGULON SENSOR PROTEIN PHOR"/>
    <property type="match status" value="1"/>
</dbReference>
<comment type="catalytic activity">
    <reaction evidence="1">
        <text>ATP + protein L-histidine = ADP + protein N-phospho-L-histidine.</text>
        <dbReference type="EC" id="2.7.13.3"/>
    </reaction>
</comment>
<dbReference type="EC" id="2.7.13.3" evidence="2"/>
<evidence type="ECO:0000256" key="5">
    <source>
        <dbReference type="ARBA" id="ARBA00022777"/>
    </source>
</evidence>
<evidence type="ECO:0000259" key="7">
    <source>
        <dbReference type="PROSITE" id="PS50109"/>
    </source>
</evidence>
<evidence type="ECO:0000313" key="8">
    <source>
        <dbReference type="EMBL" id="MEC5386603.1"/>
    </source>
</evidence>
<evidence type="ECO:0000256" key="3">
    <source>
        <dbReference type="ARBA" id="ARBA00022553"/>
    </source>
</evidence>
<dbReference type="GO" id="GO:0016301">
    <property type="term" value="F:kinase activity"/>
    <property type="evidence" value="ECO:0007669"/>
    <property type="project" value="UniProtKB-KW"/>
</dbReference>
<keyword evidence="4" id="KW-0808">Transferase</keyword>
<evidence type="ECO:0000256" key="1">
    <source>
        <dbReference type="ARBA" id="ARBA00000085"/>
    </source>
</evidence>
<dbReference type="PANTHER" id="PTHR45453:SF1">
    <property type="entry name" value="PHOSPHATE REGULON SENSOR PROTEIN PHOR"/>
    <property type="match status" value="1"/>
</dbReference>
<organism evidence="8 9">
    <name type="scientific">Uliginosibacterium silvisoli</name>
    <dbReference type="NCBI Taxonomy" id="3114758"/>
    <lineage>
        <taxon>Bacteria</taxon>
        <taxon>Pseudomonadati</taxon>
        <taxon>Pseudomonadota</taxon>
        <taxon>Betaproteobacteria</taxon>
        <taxon>Rhodocyclales</taxon>
        <taxon>Zoogloeaceae</taxon>
        <taxon>Uliginosibacterium</taxon>
    </lineage>
</organism>